<evidence type="ECO:0008006" key="5">
    <source>
        <dbReference type="Google" id="ProtNLM"/>
    </source>
</evidence>
<comment type="caution">
    <text evidence="3">The sequence shown here is derived from an EMBL/GenBank/DDBJ whole genome shotgun (WGS) entry which is preliminary data.</text>
</comment>
<name>A0A2W5NUW2_9SPHN</name>
<feature type="transmembrane region" description="Helical" evidence="2">
    <location>
        <begin position="326"/>
        <end position="344"/>
    </location>
</feature>
<organism evidence="3 4">
    <name type="scientific">Novosphingobium pentaromativorans</name>
    <dbReference type="NCBI Taxonomy" id="205844"/>
    <lineage>
        <taxon>Bacteria</taxon>
        <taxon>Pseudomonadati</taxon>
        <taxon>Pseudomonadota</taxon>
        <taxon>Alphaproteobacteria</taxon>
        <taxon>Sphingomonadales</taxon>
        <taxon>Sphingomonadaceae</taxon>
        <taxon>Novosphingobium</taxon>
    </lineage>
</organism>
<evidence type="ECO:0000313" key="3">
    <source>
        <dbReference type="EMBL" id="PZQ57401.1"/>
    </source>
</evidence>
<dbReference type="GO" id="GO:0005886">
    <property type="term" value="C:plasma membrane"/>
    <property type="evidence" value="ECO:0007669"/>
    <property type="project" value="TreeGrafter"/>
</dbReference>
<feature type="transmembrane region" description="Helical" evidence="2">
    <location>
        <begin position="289"/>
        <end position="306"/>
    </location>
</feature>
<evidence type="ECO:0000313" key="4">
    <source>
        <dbReference type="Proteomes" id="UP000249082"/>
    </source>
</evidence>
<dbReference type="Gene3D" id="1.20.1250.20">
    <property type="entry name" value="MFS general substrate transporter like domains"/>
    <property type="match status" value="1"/>
</dbReference>
<proteinExistence type="inferred from homology"/>
<feature type="transmembrane region" description="Helical" evidence="2">
    <location>
        <begin position="421"/>
        <end position="446"/>
    </location>
</feature>
<feature type="transmembrane region" description="Helical" evidence="2">
    <location>
        <begin position="458"/>
        <end position="481"/>
    </location>
</feature>
<feature type="transmembrane region" description="Helical" evidence="2">
    <location>
        <begin position="356"/>
        <end position="374"/>
    </location>
</feature>
<gene>
    <name evidence="3" type="ORF">DI555_00190</name>
</gene>
<evidence type="ECO:0000256" key="1">
    <source>
        <dbReference type="ARBA" id="ARBA00009617"/>
    </source>
</evidence>
<dbReference type="InterPro" id="IPR036259">
    <property type="entry name" value="MFS_trans_sf"/>
</dbReference>
<sequence length="497" mass="51846">MRRCCTTRRWVSLSWSWECGGTGMPRPIYFHCVKKMKATGARGFPMYRSPQSPHEIRPESGLTHVVRIGYSSGNLGKSFVWTSFESVLLYFLVLHVGVPVVFAGGLLTVLMVWDGLADLAVSYRTDRTGRRDGLARLILTGAPVCGGFFVLVYAAPLLAGSGTVGTVLAVMAVVASRVGYTLCDVGHNTLLVRVAAADRNAAGVSALRLIFSALGAGCAGLALARVLSLEDMAGQGRAFIAFGLTGGGLYLVTLLVARGVTRHLPATSSEPVRGSALQMARNLWSNRDYRAVLGIIAVQSALIPFFTRALPFLGRAIMADPAWPGWALSVITLGQSLSLPLWMLAARRRGSRDLMAFAHVGLLLALAGFALTFGHATATGFLALLGVSQAGMGMAVWAMLASSIRSHGPGHDGGEALPVGLFLATLKVASGMGTMVLSALLAAAGIDPMHGAGESAQAALLASVGIPMAGSVVLLIAHCLANAPGRRAQAPAHLLPG</sequence>
<feature type="transmembrane region" description="Helical" evidence="2">
    <location>
        <begin position="380"/>
        <end position="400"/>
    </location>
</feature>
<dbReference type="Proteomes" id="UP000249082">
    <property type="component" value="Unassembled WGS sequence"/>
</dbReference>
<feature type="transmembrane region" description="Helical" evidence="2">
    <location>
        <begin position="238"/>
        <end position="257"/>
    </location>
</feature>
<accession>A0A2W5NUW2</accession>
<dbReference type="InterPro" id="IPR039672">
    <property type="entry name" value="MFS_2"/>
</dbReference>
<comment type="similarity">
    <text evidence="1">Belongs to the sodium:galactoside symporter (TC 2.A.2) family.</text>
</comment>
<feature type="transmembrane region" description="Helical" evidence="2">
    <location>
        <begin position="201"/>
        <end position="226"/>
    </location>
</feature>
<dbReference type="SUPFAM" id="SSF103473">
    <property type="entry name" value="MFS general substrate transporter"/>
    <property type="match status" value="1"/>
</dbReference>
<protein>
    <recommendedName>
        <fullName evidence="5">Sugar transporter</fullName>
    </recommendedName>
</protein>
<dbReference type="EMBL" id="QFPX01000001">
    <property type="protein sequence ID" value="PZQ57401.1"/>
    <property type="molecule type" value="Genomic_DNA"/>
</dbReference>
<reference evidence="3 4" key="1">
    <citation type="submission" date="2017-08" db="EMBL/GenBank/DDBJ databases">
        <title>Infants hospitalized years apart are colonized by the same room-sourced microbial strains.</title>
        <authorList>
            <person name="Brooks B."/>
            <person name="Olm M.R."/>
            <person name="Firek B.A."/>
            <person name="Baker R."/>
            <person name="Thomas B.C."/>
            <person name="Morowitz M.J."/>
            <person name="Banfield J.F."/>
        </authorList>
    </citation>
    <scope>NUCLEOTIDE SEQUENCE [LARGE SCALE GENOMIC DNA]</scope>
    <source>
        <strain evidence="3">S2_005_002_R2_33</strain>
    </source>
</reference>
<dbReference type="Pfam" id="PF13347">
    <property type="entry name" value="MFS_2"/>
    <property type="match status" value="1"/>
</dbReference>
<keyword evidence="2" id="KW-0472">Membrane</keyword>
<dbReference type="GO" id="GO:0008643">
    <property type="term" value="P:carbohydrate transport"/>
    <property type="evidence" value="ECO:0007669"/>
    <property type="project" value="InterPro"/>
</dbReference>
<dbReference type="AlphaFoldDB" id="A0A2W5NUW2"/>
<feature type="transmembrane region" description="Helical" evidence="2">
    <location>
        <begin position="134"/>
        <end position="155"/>
    </location>
</feature>
<feature type="transmembrane region" description="Helical" evidence="2">
    <location>
        <begin position="161"/>
        <end position="180"/>
    </location>
</feature>
<evidence type="ECO:0000256" key="2">
    <source>
        <dbReference type="SAM" id="Phobius"/>
    </source>
</evidence>
<dbReference type="PANTHER" id="PTHR11328:SF24">
    <property type="entry name" value="MAJOR FACILITATOR SUPERFAMILY (MFS) PROFILE DOMAIN-CONTAINING PROTEIN"/>
    <property type="match status" value="1"/>
</dbReference>
<feature type="transmembrane region" description="Helical" evidence="2">
    <location>
        <begin position="87"/>
        <end position="113"/>
    </location>
</feature>
<dbReference type="GO" id="GO:0015293">
    <property type="term" value="F:symporter activity"/>
    <property type="evidence" value="ECO:0007669"/>
    <property type="project" value="InterPro"/>
</dbReference>
<dbReference type="PANTHER" id="PTHR11328">
    <property type="entry name" value="MAJOR FACILITATOR SUPERFAMILY DOMAIN-CONTAINING PROTEIN"/>
    <property type="match status" value="1"/>
</dbReference>
<keyword evidence="2" id="KW-0812">Transmembrane</keyword>
<keyword evidence="2" id="KW-1133">Transmembrane helix</keyword>